<dbReference type="Pfam" id="PF18707">
    <property type="entry name" value="IL2RB_N1"/>
    <property type="match status" value="1"/>
</dbReference>
<organism evidence="12 13">
    <name type="scientific">Knipowitschia caucasica</name>
    <name type="common">Caucasian dwarf goby</name>
    <name type="synonym">Pomatoschistus caucasicus</name>
    <dbReference type="NCBI Taxonomy" id="637954"/>
    <lineage>
        <taxon>Eukaryota</taxon>
        <taxon>Metazoa</taxon>
        <taxon>Chordata</taxon>
        <taxon>Craniata</taxon>
        <taxon>Vertebrata</taxon>
        <taxon>Euteleostomi</taxon>
        <taxon>Actinopterygii</taxon>
        <taxon>Neopterygii</taxon>
        <taxon>Teleostei</taxon>
        <taxon>Neoteleostei</taxon>
        <taxon>Acanthomorphata</taxon>
        <taxon>Gobiaria</taxon>
        <taxon>Gobiiformes</taxon>
        <taxon>Gobioidei</taxon>
        <taxon>Gobiidae</taxon>
        <taxon>Gobiinae</taxon>
        <taxon>Knipowitschia</taxon>
    </lineage>
</organism>
<keyword evidence="4 10" id="KW-0732">Signal</keyword>
<evidence type="ECO:0000256" key="4">
    <source>
        <dbReference type="ARBA" id="ARBA00022729"/>
    </source>
</evidence>
<dbReference type="Gene3D" id="2.60.40.10">
    <property type="entry name" value="Immunoglobulins"/>
    <property type="match status" value="2"/>
</dbReference>
<feature type="domain" description="Interleukin-2 receptor subunit beta N-terminal" evidence="11">
    <location>
        <begin position="50"/>
        <end position="136"/>
    </location>
</feature>
<reference evidence="12 13" key="1">
    <citation type="submission" date="2024-04" db="EMBL/GenBank/DDBJ databases">
        <authorList>
            <person name="Waldvogel A.-M."/>
            <person name="Schoenle A."/>
        </authorList>
    </citation>
    <scope>NUCLEOTIDE SEQUENCE [LARGE SCALE GENOMIC DNA]</scope>
</reference>
<comment type="subcellular location">
    <subcellularLocation>
        <location evidence="1">Membrane</location>
        <topology evidence="1">Single-pass membrane protein</topology>
    </subcellularLocation>
</comment>
<comment type="similarity">
    <text evidence="2">Belongs to the type I cytokine receptor family. Type 4 subfamily.</text>
</comment>
<keyword evidence="5 9" id="KW-1133">Transmembrane helix</keyword>
<dbReference type="PANTHER" id="PTHR23037:SF22">
    <property type="entry name" value="CYTOKINE RECEPTOR COMMON SUBUNIT BETA"/>
    <property type="match status" value="1"/>
</dbReference>
<proteinExistence type="inferred from homology"/>
<keyword evidence="13" id="KW-1185">Reference proteome</keyword>
<evidence type="ECO:0000256" key="1">
    <source>
        <dbReference type="ARBA" id="ARBA00004167"/>
    </source>
</evidence>
<dbReference type="SUPFAM" id="SSF49265">
    <property type="entry name" value="Fibronectin type III"/>
    <property type="match status" value="2"/>
</dbReference>
<keyword evidence="7" id="KW-1015">Disulfide bond</keyword>
<evidence type="ECO:0000259" key="11">
    <source>
        <dbReference type="Pfam" id="PF18707"/>
    </source>
</evidence>
<evidence type="ECO:0000256" key="7">
    <source>
        <dbReference type="ARBA" id="ARBA00023157"/>
    </source>
</evidence>
<dbReference type="GO" id="GO:0009897">
    <property type="term" value="C:external side of plasma membrane"/>
    <property type="evidence" value="ECO:0007669"/>
    <property type="project" value="TreeGrafter"/>
</dbReference>
<dbReference type="GO" id="GO:0004896">
    <property type="term" value="F:cytokine receptor activity"/>
    <property type="evidence" value="ECO:0007669"/>
    <property type="project" value="TreeGrafter"/>
</dbReference>
<evidence type="ECO:0000256" key="9">
    <source>
        <dbReference type="SAM" id="Phobius"/>
    </source>
</evidence>
<dbReference type="AlphaFoldDB" id="A0AAV2KIA5"/>
<name>A0AAV2KIA5_KNICA</name>
<evidence type="ECO:0000256" key="6">
    <source>
        <dbReference type="ARBA" id="ARBA00023136"/>
    </source>
</evidence>
<feature type="signal peptide" evidence="10">
    <location>
        <begin position="1"/>
        <end position="20"/>
    </location>
</feature>
<dbReference type="Proteomes" id="UP001497482">
    <property type="component" value="Chromosome 18"/>
</dbReference>
<evidence type="ECO:0000256" key="5">
    <source>
        <dbReference type="ARBA" id="ARBA00022989"/>
    </source>
</evidence>
<dbReference type="InterPro" id="IPR036116">
    <property type="entry name" value="FN3_sf"/>
</dbReference>
<dbReference type="EMBL" id="OZ035840">
    <property type="protein sequence ID" value="CAL1588816.1"/>
    <property type="molecule type" value="Genomic_DNA"/>
</dbReference>
<keyword evidence="6 9" id="KW-0472">Membrane</keyword>
<evidence type="ECO:0000256" key="10">
    <source>
        <dbReference type="SAM" id="SignalP"/>
    </source>
</evidence>
<dbReference type="InterPro" id="IPR013783">
    <property type="entry name" value="Ig-like_fold"/>
</dbReference>
<dbReference type="PANTHER" id="PTHR23037">
    <property type="entry name" value="CYTOKINE RECEPTOR"/>
    <property type="match status" value="1"/>
</dbReference>
<keyword evidence="3 9" id="KW-0812">Transmembrane</keyword>
<evidence type="ECO:0000256" key="3">
    <source>
        <dbReference type="ARBA" id="ARBA00022692"/>
    </source>
</evidence>
<evidence type="ECO:0000256" key="2">
    <source>
        <dbReference type="ARBA" id="ARBA00008280"/>
    </source>
</evidence>
<sequence length="534" mass="59012">MALGFQWSMCSAVLLLSVHANPGPRSSQEPNIATVHTSLKTSQSTAPVPQLSCVNDYVKNVTCTWKHPTFHPDLDCWVSGVKITYPTKRNGPPAKYMNSSCKLKQDGDGEFPGCTFAFTVKFNYYEKLPNISLKCKGKLIEAQKNYSPKDHIKLHPPGTPNVSSTSNMTRITWSLGNPPSLKPFQFQAQIKHVDQSWDEVESQPTVVEEMVIWPKLTGNLQVRVRIKIPSSDRYLCQWSEWSPTASWVAEEAGRVSSGLNPAQSTVFIFLISALSLGLSCVSVLILYKCCPQKRRLTYKMLPNPSKYFYTLQSVHGGNLKTWISPRPVSSCFFLPHPCVDLCSVELCESKDVAPSGPPCLPPALVHSLAEFDPFSSCSSSCFSNMDYFMSSSENSSAQTRTRPFFSDQSSVLTSNRRPHLSLSPSILSSSIYESLKQEPQSPDSGFGVGKFEEQENQSSPLLSLALTVSSPVYTSDETLVLHNQGMDEHTGPNEDLGWPVTEPMCRASSLPVDPGKAGYLTLKDLHATFSNRSI</sequence>
<protein>
    <recommendedName>
        <fullName evidence="11">Interleukin-2 receptor subunit beta N-terminal domain-containing protein</fullName>
    </recommendedName>
</protein>
<feature type="transmembrane region" description="Helical" evidence="9">
    <location>
        <begin position="266"/>
        <end position="287"/>
    </location>
</feature>
<evidence type="ECO:0000313" key="13">
    <source>
        <dbReference type="Proteomes" id="UP001497482"/>
    </source>
</evidence>
<feature type="chain" id="PRO_5043976884" description="Interleukin-2 receptor subunit beta N-terminal domain-containing protein" evidence="10">
    <location>
        <begin position="21"/>
        <end position="534"/>
    </location>
</feature>
<accession>A0AAV2KIA5</accession>
<dbReference type="InterPro" id="IPR040951">
    <property type="entry name" value="IL2RB_N1"/>
</dbReference>
<evidence type="ECO:0000256" key="8">
    <source>
        <dbReference type="ARBA" id="ARBA00023170"/>
    </source>
</evidence>
<evidence type="ECO:0000313" key="12">
    <source>
        <dbReference type="EMBL" id="CAL1588816.1"/>
    </source>
</evidence>
<keyword evidence="8" id="KW-0675">Receptor</keyword>
<dbReference type="GO" id="GO:0016064">
    <property type="term" value="P:immunoglobulin mediated immune response"/>
    <property type="evidence" value="ECO:0007669"/>
    <property type="project" value="TreeGrafter"/>
</dbReference>
<gene>
    <name evidence="12" type="ORF">KC01_LOCUS18538</name>
</gene>